<dbReference type="InterPro" id="IPR029063">
    <property type="entry name" value="SAM-dependent_MTases_sf"/>
</dbReference>
<keyword evidence="5" id="KW-1185">Reference proteome</keyword>
<organism evidence="4 5">
    <name type="scientific">Variovorax ginsengisoli</name>
    <dbReference type="NCBI Taxonomy" id="363844"/>
    <lineage>
        <taxon>Bacteria</taxon>
        <taxon>Pseudomonadati</taxon>
        <taxon>Pseudomonadota</taxon>
        <taxon>Betaproteobacteria</taxon>
        <taxon>Burkholderiales</taxon>
        <taxon>Comamonadaceae</taxon>
        <taxon>Variovorax</taxon>
    </lineage>
</organism>
<feature type="domain" description="DNA methylase N-4/N-6" evidence="3">
    <location>
        <begin position="15"/>
        <end position="71"/>
    </location>
</feature>
<dbReference type="Pfam" id="PF01555">
    <property type="entry name" value="N6_N4_Mtase"/>
    <property type="match status" value="1"/>
</dbReference>
<evidence type="ECO:0000259" key="3">
    <source>
        <dbReference type="Pfam" id="PF01555"/>
    </source>
</evidence>
<gene>
    <name evidence="4" type="ORF">J2W36_003559</name>
</gene>
<proteinExistence type="predicted"/>
<dbReference type="RefSeq" id="WP_307691062.1">
    <property type="nucleotide sequence ID" value="NZ_JAUSRO010000011.1"/>
</dbReference>
<sequence length="418" mass="46914">MRTPKQIVKDASRYKYYAGFSSEFVEDIVNRYARQGCRVLDPWNGSGTTTAVCAQRGIQSFGVDINPATIPLAWSRLASAQTVNKLVERLRNLGAHKLLTEFAEEGANDFSRIFFAEKTLHAIRSFRKCLIFLAKEVSVGLPEKEFYAISGAAFVVLSRFTAEAIRSLRSTNPSWFVRPKSDNQRVQLDFVELEGLVSKVVGELDVLARTLIRQDEFVWPKLVLADSKKDLRRLGEFDLVISSPPYCTRIDYAIATIPEMLALGVTADEFATLRTRITGSVVTVRDVEYGMANLAPAAREMLKAIGAHHTKAASAYYLRYFSSYFSDLAATLDGVVRAAPKGTIVLVVQNSFFKEIEIDLCRVVIEHLERLGYLMIEKSSHLVRAPISDSNPRFKVYRDVNVKLEHALIFSNVLQKVI</sequence>
<dbReference type="GO" id="GO:0008168">
    <property type="term" value="F:methyltransferase activity"/>
    <property type="evidence" value="ECO:0007669"/>
    <property type="project" value="UniProtKB-KW"/>
</dbReference>
<reference evidence="4 5" key="1">
    <citation type="submission" date="2023-07" db="EMBL/GenBank/DDBJ databases">
        <title>Sorghum-associated microbial communities from plants grown in Nebraska, USA.</title>
        <authorList>
            <person name="Schachtman D."/>
        </authorList>
    </citation>
    <scope>NUCLEOTIDE SEQUENCE [LARGE SCALE GENOMIC DNA]</scope>
    <source>
        <strain evidence="4 5">DS1607</strain>
    </source>
</reference>
<dbReference type="Gene3D" id="3.40.50.150">
    <property type="entry name" value="Vaccinia Virus protein VP39"/>
    <property type="match status" value="1"/>
</dbReference>
<keyword evidence="1 4" id="KW-0489">Methyltransferase</keyword>
<evidence type="ECO:0000313" key="4">
    <source>
        <dbReference type="EMBL" id="MDP9901293.1"/>
    </source>
</evidence>
<evidence type="ECO:0000256" key="1">
    <source>
        <dbReference type="ARBA" id="ARBA00022603"/>
    </source>
</evidence>
<evidence type="ECO:0000313" key="5">
    <source>
        <dbReference type="Proteomes" id="UP001226867"/>
    </source>
</evidence>
<evidence type="ECO:0000256" key="2">
    <source>
        <dbReference type="ARBA" id="ARBA00022679"/>
    </source>
</evidence>
<dbReference type="SUPFAM" id="SSF53335">
    <property type="entry name" value="S-adenosyl-L-methionine-dependent methyltransferases"/>
    <property type="match status" value="1"/>
</dbReference>
<dbReference type="GO" id="GO:0032259">
    <property type="term" value="P:methylation"/>
    <property type="evidence" value="ECO:0007669"/>
    <property type="project" value="UniProtKB-KW"/>
</dbReference>
<dbReference type="InterPro" id="IPR002941">
    <property type="entry name" value="DNA_methylase_N4/N6"/>
</dbReference>
<name>A0ABT9SBR9_9BURK</name>
<dbReference type="EMBL" id="JAUSRO010000011">
    <property type="protein sequence ID" value="MDP9901293.1"/>
    <property type="molecule type" value="Genomic_DNA"/>
</dbReference>
<dbReference type="Proteomes" id="UP001226867">
    <property type="component" value="Unassembled WGS sequence"/>
</dbReference>
<keyword evidence="2" id="KW-0808">Transferase</keyword>
<protein>
    <submittedName>
        <fullName evidence="4">SAM-dependent methyltransferase</fullName>
    </submittedName>
</protein>
<accession>A0ABT9SBR9</accession>
<comment type="caution">
    <text evidence="4">The sequence shown here is derived from an EMBL/GenBank/DDBJ whole genome shotgun (WGS) entry which is preliminary data.</text>
</comment>